<protein>
    <submittedName>
        <fullName evidence="1">Uncharacterized protein</fullName>
    </submittedName>
</protein>
<name>A0A6M5YK00_9BACT</name>
<accession>A0A6M5YK00</accession>
<sequence length="154" mass="15534">MVREFGLAGGAPIAPSLPVSPQSLSICFASVTWAAVPLMYRPGFGPFTASMCGPPASCFGKLLPSRVAASSGSSTFSGMTAFSRPDPPGWSMLRSFATSSWSSGEARTMIWSCAVSGIARSHGILASTILARSAAAPLGTGKVLSTGSAGTNLG</sequence>
<reference evidence="2" key="1">
    <citation type="submission" date="2020-05" db="EMBL/GenBank/DDBJ databases">
        <title>Frigoriglobus tundricola gen. nov., sp. nov., a psychrotolerant cellulolytic planctomycete of the family Gemmataceae with two divergent copies of 16S rRNA gene.</title>
        <authorList>
            <person name="Kulichevskaya I.S."/>
            <person name="Ivanova A.A."/>
            <person name="Naumoff D.G."/>
            <person name="Beletsky A.V."/>
            <person name="Rijpstra W.I.C."/>
            <person name="Sinninghe Damste J.S."/>
            <person name="Mardanov A.V."/>
            <person name="Ravin N.V."/>
            <person name="Dedysh S.N."/>
        </authorList>
    </citation>
    <scope>NUCLEOTIDE SEQUENCE [LARGE SCALE GENOMIC DNA]</scope>
    <source>
        <strain evidence="2">PL17</strain>
    </source>
</reference>
<dbReference type="Proteomes" id="UP000503447">
    <property type="component" value="Chromosome"/>
</dbReference>
<evidence type="ECO:0000313" key="1">
    <source>
        <dbReference type="EMBL" id="QJW94318.1"/>
    </source>
</evidence>
<dbReference type="EMBL" id="CP053452">
    <property type="protein sequence ID" value="QJW94318.1"/>
    <property type="molecule type" value="Genomic_DNA"/>
</dbReference>
<evidence type="ECO:0000313" key="2">
    <source>
        <dbReference type="Proteomes" id="UP000503447"/>
    </source>
</evidence>
<organism evidence="1 2">
    <name type="scientific">Frigoriglobus tundricola</name>
    <dbReference type="NCBI Taxonomy" id="2774151"/>
    <lineage>
        <taxon>Bacteria</taxon>
        <taxon>Pseudomonadati</taxon>
        <taxon>Planctomycetota</taxon>
        <taxon>Planctomycetia</taxon>
        <taxon>Gemmatales</taxon>
        <taxon>Gemmataceae</taxon>
        <taxon>Frigoriglobus</taxon>
    </lineage>
</organism>
<gene>
    <name evidence="1" type="ORF">FTUN_1838</name>
</gene>
<keyword evidence="2" id="KW-1185">Reference proteome</keyword>
<dbReference type="AlphaFoldDB" id="A0A6M5YK00"/>
<dbReference type="KEGG" id="ftj:FTUN_1838"/>
<proteinExistence type="predicted"/>